<feature type="chain" id="PRO_5002128441" description="ZP domain-containing protein" evidence="1">
    <location>
        <begin position="18"/>
        <end position="77"/>
    </location>
</feature>
<feature type="non-terminal residue" evidence="2">
    <location>
        <position position="77"/>
    </location>
</feature>
<organism evidence="2">
    <name type="scientific">Arion vulgaris</name>
    <dbReference type="NCBI Taxonomy" id="1028688"/>
    <lineage>
        <taxon>Eukaryota</taxon>
        <taxon>Metazoa</taxon>
        <taxon>Spiralia</taxon>
        <taxon>Lophotrochozoa</taxon>
        <taxon>Mollusca</taxon>
        <taxon>Gastropoda</taxon>
        <taxon>Heterobranchia</taxon>
        <taxon>Euthyneura</taxon>
        <taxon>Panpulmonata</taxon>
        <taxon>Eupulmonata</taxon>
        <taxon>Stylommatophora</taxon>
        <taxon>Helicina</taxon>
        <taxon>Arionoidea</taxon>
        <taxon>Arionidae</taxon>
        <taxon>Arion</taxon>
    </lineage>
</organism>
<evidence type="ECO:0008006" key="3">
    <source>
        <dbReference type="Google" id="ProtNLM"/>
    </source>
</evidence>
<dbReference type="EMBL" id="HACG01052790">
    <property type="protein sequence ID" value="CEK99661.1"/>
    <property type="molecule type" value="Transcribed_RNA"/>
</dbReference>
<evidence type="ECO:0000256" key="1">
    <source>
        <dbReference type="SAM" id="SignalP"/>
    </source>
</evidence>
<dbReference type="AlphaFoldDB" id="A0A0B7C4U1"/>
<sequence>VVTSLVLVMMFYVYSQTLETGIDKGILECSREKGNDILYSEKGDYGFIVSGGYPANYSTGGKSELWCQVHIQVCSTR</sequence>
<gene>
    <name evidence="2" type="primary">ORF221819</name>
</gene>
<keyword evidence="1" id="KW-0732">Signal</keyword>
<evidence type="ECO:0000313" key="2">
    <source>
        <dbReference type="EMBL" id="CEK99661.1"/>
    </source>
</evidence>
<feature type="non-terminal residue" evidence="2">
    <location>
        <position position="1"/>
    </location>
</feature>
<reference evidence="2" key="1">
    <citation type="submission" date="2014-12" db="EMBL/GenBank/DDBJ databases">
        <title>Insight into the proteome of Arion vulgaris.</title>
        <authorList>
            <person name="Aradska J."/>
            <person name="Bulat T."/>
            <person name="Smidak R."/>
            <person name="Sarate P."/>
            <person name="Gangsoo J."/>
            <person name="Sialana F."/>
            <person name="Bilban M."/>
            <person name="Lubec G."/>
        </authorList>
    </citation>
    <scope>NUCLEOTIDE SEQUENCE</scope>
    <source>
        <tissue evidence="2">Skin</tissue>
    </source>
</reference>
<feature type="signal peptide" evidence="1">
    <location>
        <begin position="1"/>
        <end position="17"/>
    </location>
</feature>
<accession>A0A0B7C4U1</accession>
<proteinExistence type="predicted"/>
<protein>
    <recommendedName>
        <fullName evidence="3">ZP domain-containing protein</fullName>
    </recommendedName>
</protein>
<name>A0A0B7C4U1_9EUPU</name>